<dbReference type="InterPro" id="IPR000253">
    <property type="entry name" value="FHA_dom"/>
</dbReference>
<dbReference type="AlphaFoldDB" id="A0A8J7Z3J1"/>
<dbReference type="RefSeq" id="WP_162422696.1">
    <property type="nucleotide sequence ID" value="NZ_WVIE01000007.1"/>
</dbReference>
<dbReference type="Gene3D" id="2.60.200.20">
    <property type="match status" value="1"/>
</dbReference>
<accession>A0A8J7Z3J1</accession>
<evidence type="ECO:0000313" key="2">
    <source>
        <dbReference type="EMBL" id="NDJ17186.1"/>
    </source>
</evidence>
<dbReference type="SMART" id="SM00240">
    <property type="entry name" value="FHA"/>
    <property type="match status" value="1"/>
</dbReference>
<dbReference type="Proteomes" id="UP000646053">
    <property type="component" value="Unassembled WGS sequence"/>
</dbReference>
<name>A0A8J7Z3J1_9CYAN</name>
<protein>
    <submittedName>
        <fullName evidence="2">FHA domain-containing protein</fullName>
    </submittedName>
</protein>
<dbReference type="SUPFAM" id="SSF49879">
    <property type="entry name" value="SMAD/FHA domain"/>
    <property type="match status" value="1"/>
</dbReference>
<proteinExistence type="predicted"/>
<comment type="caution">
    <text evidence="2">The sequence shown here is derived from an EMBL/GenBank/DDBJ whole genome shotgun (WGS) entry which is preliminary data.</text>
</comment>
<dbReference type="PROSITE" id="PS50006">
    <property type="entry name" value="FHA_DOMAIN"/>
    <property type="match status" value="1"/>
</dbReference>
<sequence>MTSASQIIHRLLVDDDRGRREYTLTASMYLIGRDPRCDICLFSQFVSRRHATIIQLPTEDGRYFYRIVDGTLKGRLSANGLLIGGRKLKSHELQNADEIVFGSHVKATYYQLNQESGLANDGSAMDTVIPDSF</sequence>
<feature type="domain" description="FHA" evidence="1">
    <location>
        <begin position="29"/>
        <end position="88"/>
    </location>
</feature>
<keyword evidence="3" id="KW-1185">Reference proteome</keyword>
<dbReference type="InterPro" id="IPR008984">
    <property type="entry name" value="SMAD_FHA_dom_sf"/>
</dbReference>
<gene>
    <name evidence="2" type="ORF">GS601_07765</name>
</gene>
<reference evidence="2" key="1">
    <citation type="submission" date="2019-12" db="EMBL/GenBank/DDBJ databases">
        <title>High-Quality draft genome sequences of three cyanobacteria isolated from the limestone walls of the Old Cathedral of Coimbra.</title>
        <authorList>
            <person name="Tiago I."/>
            <person name="Soares F."/>
            <person name="Portugal A."/>
        </authorList>
    </citation>
    <scope>NUCLEOTIDE SEQUENCE</scope>
    <source>
        <strain evidence="2">A</strain>
    </source>
</reference>
<evidence type="ECO:0000259" key="1">
    <source>
        <dbReference type="PROSITE" id="PS50006"/>
    </source>
</evidence>
<dbReference type="EMBL" id="WVIE01000007">
    <property type="protein sequence ID" value="NDJ17186.1"/>
    <property type="molecule type" value="Genomic_DNA"/>
</dbReference>
<evidence type="ECO:0000313" key="3">
    <source>
        <dbReference type="Proteomes" id="UP000646053"/>
    </source>
</evidence>
<dbReference type="Pfam" id="PF00498">
    <property type="entry name" value="FHA"/>
    <property type="match status" value="1"/>
</dbReference>
<organism evidence="2 3">
    <name type="scientific">Myxacorys almedinensis A</name>
    <dbReference type="NCBI Taxonomy" id="2690445"/>
    <lineage>
        <taxon>Bacteria</taxon>
        <taxon>Bacillati</taxon>
        <taxon>Cyanobacteriota</taxon>
        <taxon>Cyanophyceae</taxon>
        <taxon>Leptolyngbyales</taxon>
        <taxon>Leptolyngbyaceae</taxon>
        <taxon>Myxacorys</taxon>
        <taxon>Myxacorys almedinensis</taxon>
    </lineage>
</organism>